<gene>
    <name evidence="2" type="ORF">LVJ81_02280</name>
</gene>
<dbReference type="SUPFAM" id="SSF55729">
    <property type="entry name" value="Acyl-CoA N-acyltransferases (Nat)"/>
    <property type="match status" value="1"/>
</dbReference>
<dbReference type="Pfam" id="PF13673">
    <property type="entry name" value="Acetyltransf_10"/>
    <property type="match status" value="1"/>
</dbReference>
<accession>A0ABY4EAV9</accession>
<protein>
    <submittedName>
        <fullName evidence="2">GNAT family N-acetyltransferase</fullName>
    </submittedName>
</protein>
<dbReference type="PROSITE" id="PS51186">
    <property type="entry name" value="GNAT"/>
    <property type="match status" value="1"/>
</dbReference>
<dbReference type="CDD" id="cd04301">
    <property type="entry name" value="NAT_SF"/>
    <property type="match status" value="1"/>
</dbReference>
<keyword evidence="3" id="KW-1185">Reference proteome</keyword>
<organism evidence="2 3">
    <name type="scientific">Vitreoscilla stercoraria</name>
    <dbReference type="NCBI Taxonomy" id="61"/>
    <lineage>
        <taxon>Bacteria</taxon>
        <taxon>Pseudomonadati</taxon>
        <taxon>Pseudomonadota</taxon>
        <taxon>Betaproteobacteria</taxon>
        <taxon>Neisseriales</taxon>
        <taxon>Neisseriaceae</taxon>
        <taxon>Vitreoscilla</taxon>
    </lineage>
</organism>
<evidence type="ECO:0000313" key="3">
    <source>
        <dbReference type="Proteomes" id="UP000832034"/>
    </source>
</evidence>
<evidence type="ECO:0000259" key="1">
    <source>
        <dbReference type="PROSITE" id="PS51186"/>
    </source>
</evidence>
<feature type="domain" description="N-acetyltransferase" evidence="1">
    <location>
        <begin position="1"/>
        <end position="149"/>
    </location>
</feature>
<name>A0ABY4EAV9_VITST</name>
<sequence length="167" mass="18911">MALIPMTDMVLLIDVTEQAKLQHHFICNEWDGLAQTRDELEAELLSGMSVWAWMEAGEAIGVVKTRCVSDVWVFWHLIIMPQYQSRGLVTAILLELEALAQKFGCMALEGIVHFPRDGIKRWYEILGYQAVQTDAVIQASGYQMVKMLLRKSLLPTEPSQQCDEVGN</sequence>
<dbReference type="InterPro" id="IPR016181">
    <property type="entry name" value="Acyl_CoA_acyltransferase"/>
</dbReference>
<reference evidence="2" key="2">
    <citation type="journal article" date="2022" name="Res Sq">
        <title>Evolution of multicellular longitudinally dividing oral cavity symbionts (Neisseriaceae).</title>
        <authorList>
            <person name="Nyongesa S."/>
            <person name="Weber P."/>
            <person name="Bernet E."/>
            <person name="Pullido F."/>
            <person name="Nieckarz M."/>
            <person name="Delaby M."/>
            <person name="Nieves C."/>
            <person name="Viehboeck T."/>
            <person name="Krause N."/>
            <person name="Rivera-Millot A."/>
            <person name="Nakamura A."/>
            <person name="Vischer N."/>
            <person name="VanNieuwenhze M."/>
            <person name="Brun Y."/>
            <person name="Cava F."/>
            <person name="Bulgheresi S."/>
            <person name="Veyrier F."/>
        </authorList>
    </citation>
    <scope>NUCLEOTIDE SEQUENCE</scope>
    <source>
        <strain evidence="2">SAG 1488-6</strain>
    </source>
</reference>
<dbReference type="InterPro" id="IPR000182">
    <property type="entry name" value="GNAT_dom"/>
</dbReference>
<proteinExistence type="predicted"/>
<dbReference type="Proteomes" id="UP000832034">
    <property type="component" value="Chromosome"/>
</dbReference>
<dbReference type="RefSeq" id="WP_019957234.1">
    <property type="nucleotide sequence ID" value="NZ_CP091512.1"/>
</dbReference>
<dbReference type="Gene3D" id="3.40.630.30">
    <property type="match status" value="1"/>
</dbReference>
<dbReference type="EMBL" id="CP091512">
    <property type="protein sequence ID" value="UOO92890.1"/>
    <property type="molecule type" value="Genomic_DNA"/>
</dbReference>
<reference evidence="2" key="1">
    <citation type="submission" date="2021-12" db="EMBL/GenBank/DDBJ databases">
        <authorList>
            <person name="Veyrier F.J."/>
        </authorList>
    </citation>
    <scope>NUCLEOTIDE SEQUENCE</scope>
    <source>
        <strain evidence="2">SAG 1488-6</strain>
    </source>
</reference>
<evidence type="ECO:0000313" key="2">
    <source>
        <dbReference type="EMBL" id="UOO92890.1"/>
    </source>
</evidence>